<dbReference type="PANTHER" id="PTHR46928:SF1">
    <property type="entry name" value="MESENCHYME-SPECIFIC CELL SURFACE GLYCOPROTEIN"/>
    <property type="match status" value="1"/>
</dbReference>
<feature type="compositionally biased region" description="Low complexity" evidence="1">
    <location>
        <begin position="30"/>
        <end position="52"/>
    </location>
</feature>
<dbReference type="GO" id="GO:0004035">
    <property type="term" value="F:alkaline phosphatase activity"/>
    <property type="evidence" value="ECO:0007669"/>
    <property type="project" value="UniProtKB-EC"/>
</dbReference>
<evidence type="ECO:0000313" key="4">
    <source>
        <dbReference type="EMBL" id="KGE04457.1"/>
    </source>
</evidence>
<dbReference type="EMBL" id="AUVB01000026">
    <property type="protein sequence ID" value="KGE04457.1"/>
    <property type="molecule type" value="Genomic_DNA"/>
</dbReference>
<feature type="signal peptide" evidence="2">
    <location>
        <begin position="1"/>
        <end position="21"/>
    </location>
</feature>
<dbReference type="SUPFAM" id="SSF75011">
    <property type="entry name" value="3-carboxy-cis,cis-mucoante lactonizing enzyme"/>
    <property type="match status" value="1"/>
</dbReference>
<feature type="domain" description="Choice-of-anchor I" evidence="3">
    <location>
        <begin position="457"/>
        <end position="613"/>
    </location>
</feature>
<dbReference type="Gene3D" id="2.130.10.10">
    <property type="entry name" value="YVTN repeat-like/Quinoprotein amine dehydrogenase"/>
    <property type="match status" value="1"/>
</dbReference>
<dbReference type="Proteomes" id="UP000029640">
    <property type="component" value="Unassembled WGS sequence"/>
</dbReference>
<name>A0A095VSL9_9GAMM</name>
<evidence type="ECO:0000256" key="1">
    <source>
        <dbReference type="SAM" id="MobiDB-lite"/>
    </source>
</evidence>
<evidence type="ECO:0000313" key="5">
    <source>
        <dbReference type="Proteomes" id="UP000029640"/>
    </source>
</evidence>
<dbReference type="Pfam" id="PF22494">
    <property type="entry name" value="choice_anch_I"/>
    <property type="match status" value="2"/>
</dbReference>
<feature type="region of interest" description="Disordered" evidence="1">
    <location>
        <begin position="26"/>
        <end position="52"/>
    </location>
</feature>
<proteinExistence type="predicted"/>
<dbReference type="PATRIC" id="fig|1265313.6.peg.968"/>
<dbReference type="STRING" id="1265313.HRUBRA_00982"/>
<dbReference type="EC" id="3.1.3.1" evidence="4"/>
<gene>
    <name evidence="4" type="ORF">HRUBRA_00982</name>
</gene>
<sequence>MMTRNPLFAAVGGLVLAMALAGCEGDDGSDGTPGPAGAPGTDGAPGAEGAPGSDANAALALTFLGRTAPLGAFDESAAEIVAYHPATVRAFVVNAEVGKVDIVDLQDPTAPNRIDTLDVAADVESAEGLPEGAMGDVNSVDISGDTLAVALAADVAQENGYLAFYSTDGTYLSAVEAGALPDKVGFSPDGRYAVSANEGEPNDDYSVDPEGSLTIVDLSAGFDNLVATTADFTAFNVGGSKTLTGPVRVSAKAESVARDLEPEFVAFSADSSTVYATLQENNAVAIADLASGTVSAVLGIGFKDYGLPGNEFDASNRDGGVNIRNWSVYGTYMPDGFDSYEVAGTTYLVTANEGDGREYVTDAADDAACAAQGGFLFDDGDCFHYLDELRVKDLDPSQFTDELKARLGPDFQANENLGRLKMITDLGLVDSDACVTLATTGQPLLYPDETPAAGCVYEALYSFGARSFTIWDTDTGRPVFDSGSDFEVITAQQLGEGFNASNDDDEGDARSDDKGPEPEAVEIAELGGNVFAFIALERVGGIMVYNITNPQNASFVQYVSSRAFSEGAETDVAAGISDLGPEDIKFVPAADSPTGEPLLLVSNEVSGTLAVYSVTLL</sequence>
<keyword evidence="5" id="KW-1185">Reference proteome</keyword>
<dbReference type="InterPro" id="IPR055188">
    <property type="entry name" value="Choice_anch_I"/>
</dbReference>
<dbReference type="PANTHER" id="PTHR46928">
    <property type="entry name" value="MESENCHYME-SPECIFIC CELL SURFACE GLYCOPROTEIN"/>
    <property type="match status" value="1"/>
</dbReference>
<keyword evidence="4" id="KW-0378">Hydrolase</keyword>
<accession>A0A095VSL9</accession>
<feature type="region of interest" description="Disordered" evidence="1">
    <location>
        <begin position="495"/>
        <end position="516"/>
    </location>
</feature>
<evidence type="ECO:0000259" key="3">
    <source>
        <dbReference type="Pfam" id="PF22494"/>
    </source>
</evidence>
<comment type="caution">
    <text evidence="4">The sequence shown here is derived from an EMBL/GenBank/DDBJ whole genome shotgun (WGS) entry which is preliminary data.</text>
</comment>
<evidence type="ECO:0000256" key="2">
    <source>
        <dbReference type="SAM" id="SignalP"/>
    </source>
</evidence>
<dbReference type="HOGENOM" id="CLU_020353_0_0_6"/>
<feature type="domain" description="Choice-of-anchor I" evidence="3">
    <location>
        <begin position="76"/>
        <end position="363"/>
    </location>
</feature>
<feature type="chain" id="PRO_5001920063" evidence="2">
    <location>
        <begin position="22"/>
        <end position="617"/>
    </location>
</feature>
<dbReference type="NCBIfam" id="NF038117">
    <property type="entry name" value="choice_anch_I"/>
    <property type="match status" value="1"/>
</dbReference>
<dbReference type="InterPro" id="IPR015943">
    <property type="entry name" value="WD40/YVTN_repeat-like_dom_sf"/>
</dbReference>
<dbReference type="InterPro" id="IPR052956">
    <property type="entry name" value="Mesenchyme-surface_protein"/>
</dbReference>
<protein>
    <submittedName>
        <fullName evidence="4">Alkaline phosphatase</fullName>
        <ecNumber evidence="4">3.1.3.1</ecNumber>
    </submittedName>
</protein>
<organism evidence="4 5">
    <name type="scientific">Pseudohaliea rubra DSM 19751</name>
    <dbReference type="NCBI Taxonomy" id="1265313"/>
    <lineage>
        <taxon>Bacteria</taxon>
        <taxon>Pseudomonadati</taxon>
        <taxon>Pseudomonadota</taxon>
        <taxon>Gammaproteobacteria</taxon>
        <taxon>Cellvibrionales</taxon>
        <taxon>Halieaceae</taxon>
        <taxon>Pseudohaliea</taxon>
    </lineage>
</organism>
<dbReference type="eggNOG" id="COG3391">
    <property type="taxonomic scope" value="Bacteria"/>
</dbReference>
<reference evidence="4 5" key="1">
    <citation type="journal article" date="2014" name="Genome Announc.">
        <title>Genome Sequence of Gammaproteobacterial Pseudohaliea rubra Type Strain DSM 19751, Isolated from Coastal Seawater of the Mediterranean Sea.</title>
        <authorList>
            <person name="Spring S."/>
            <person name="Fiebig A."/>
            <person name="Riedel T."/>
            <person name="Goker M."/>
            <person name="Klenk H.P."/>
        </authorList>
    </citation>
    <scope>NUCLEOTIDE SEQUENCE [LARGE SCALE GENOMIC DNA]</scope>
    <source>
        <strain evidence="4 5">DSM 19751</strain>
    </source>
</reference>
<dbReference type="AlphaFoldDB" id="A0A095VSL9"/>
<dbReference type="PROSITE" id="PS51257">
    <property type="entry name" value="PROKAR_LIPOPROTEIN"/>
    <property type="match status" value="1"/>
</dbReference>
<keyword evidence="2" id="KW-0732">Signal</keyword>
<dbReference type="RefSeq" id="WP_035516468.1">
    <property type="nucleotide sequence ID" value="NZ_KN234765.1"/>
</dbReference>